<feature type="transmembrane region" description="Helical" evidence="2">
    <location>
        <begin position="505"/>
        <end position="524"/>
    </location>
</feature>
<evidence type="ECO:0000313" key="5">
    <source>
        <dbReference type="Proteomes" id="UP001329313"/>
    </source>
</evidence>
<feature type="transmembrane region" description="Helical" evidence="2">
    <location>
        <begin position="431"/>
        <end position="451"/>
    </location>
</feature>
<feature type="transmembrane region" description="Helical" evidence="2">
    <location>
        <begin position="253"/>
        <end position="271"/>
    </location>
</feature>
<keyword evidence="3" id="KW-0732">Signal</keyword>
<gene>
    <name evidence="4" type="ORF">RYJ27_01785</name>
</gene>
<dbReference type="RefSeq" id="WP_330171084.1">
    <property type="nucleotide sequence ID" value="NZ_CP137080.1"/>
</dbReference>
<evidence type="ECO:0000256" key="1">
    <source>
        <dbReference type="SAM" id="MobiDB-lite"/>
    </source>
</evidence>
<sequence length="577" mass="60004">MSVRGVFVTAALAVAMWAGATSATHGLAGESAASGSAIPVTTAAPVTCDDLIDQTLRAELASSGYREAETVGTSDEPTMHDDATSWTVWSEIFDGQGLTCWWLRDTDPDAVAVGYAIVSDQDTLRERLLANGYARSDSADGPVYTLIAEPDDTVVLSFPAREVLLGDGVLMASRGLTSSALAVIRARILPMLDLPDPVEEEPDENTAIDTPTENVAIDEGAPTAAPTDLRDGPTAPSTLSELRTPSQVSLDPLTLGCTLGLTLVFAAILAFPGRLMETAISENYDRVSRLWAPLAAVGRRIGQPVARATRAASARLPRAAPLALGVLAAAVIAGFVDPTFGWNAGSVRMVASNIVAFGVEAVAGAALVAGVARRWAISPTARVGLVAGSLGILLASVLLSRLTGFAPGVVFGLIIAAALPAALSTRDGLRLAVVEIAYVAGAGMSAWFLYGVLAEPLTRSGGILDRFAVEALAGITVLGISALPIMLLPLGGLAGSAIFSASRGMWIIVYAAGASLFMVVLLPFPGSWEETSTPFWVWTSLFAAYAVVAVAIWTVLTKTRRDTGDRARAHGEREPVR</sequence>
<name>A0AAU0MIJ5_9MICO</name>
<accession>A0AAU0MIJ5</accession>
<feature type="chain" id="PRO_5043344807" evidence="3">
    <location>
        <begin position="21"/>
        <end position="577"/>
    </location>
</feature>
<dbReference type="AlphaFoldDB" id="A0AAU0MIJ5"/>
<evidence type="ECO:0000313" key="4">
    <source>
        <dbReference type="EMBL" id="WOQ69990.1"/>
    </source>
</evidence>
<feature type="transmembrane region" description="Helical" evidence="2">
    <location>
        <begin position="471"/>
        <end position="493"/>
    </location>
</feature>
<reference evidence="4 5" key="1">
    <citation type="submission" date="2023-10" db="EMBL/GenBank/DDBJ databases">
        <title>Y20.</title>
        <authorList>
            <person name="Zhang G."/>
            <person name="Ding Y."/>
        </authorList>
    </citation>
    <scope>NUCLEOTIDE SEQUENCE [LARGE SCALE GENOMIC DNA]</scope>
    <source>
        <strain evidence="4 5">Y20</strain>
    </source>
</reference>
<dbReference type="KEGG" id="mliy:RYJ27_01785"/>
<keyword evidence="2" id="KW-1133">Transmembrane helix</keyword>
<keyword evidence="2" id="KW-0472">Membrane</keyword>
<dbReference type="Proteomes" id="UP001329313">
    <property type="component" value="Chromosome"/>
</dbReference>
<evidence type="ECO:0000256" key="2">
    <source>
        <dbReference type="SAM" id="Phobius"/>
    </source>
</evidence>
<feature type="region of interest" description="Disordered" evidence="1">
    <location>
        <begin position="218"/>
        <end position="240"/>
    </location>
</feature>
<dbReference type="EMBL" id="CP137080">
    <property type="protein sequence ID" value="WOQ69990.1"/>
    <property type="molecule type" value="Genomic_DNA"/>
</dbReference>
<keyword evidence="5" id="KW-1185">Reference proteome</keyword>
<protein>
    <submittedName>
        <fullName evidence="4">Uncharacterized protein</fullName>
    </submittedName>
</protein>
<feature type="signal peptide" evidence="3">
    <location>
        <begin position="1"/>
        <end position="20"/>
    </location>
</feature>
<organism evidence="4 5">
    <name type="scientific">Microbacterium limosum</name>
    <dbReference type="NCBI Taxonomy" id="3079935"/>
    <lineage>
        <taxon>Bacteria</taxon>
        <taxon>Bacillati</taxon>
        <taxon>Actinomycetota</taxon>
        <taxon>Actinomycetes</taxon>
        <taxon>Micrococcales</taxon>
        <taxon>Microbacteriaceae</taxon>
        <taxon>Microbacterium</taxon>
    </lineage>
</organism>
<feature type="transmembrane region" description="Helical" evidence="2">
    <location>
        <begin position="405"/>
        <end position="424"/>
    </location>
</feature>
<feature type="transmembrane region" description="Helical" evidence="2">
    <location>
        <begin position="536"/>
        <end position="556"/>
    </location>
</feature>
<keyword evidence="2" id="KW-0812">Transmembrane</keyword>
<feature type="transmembrane region" description="Helical" evidence="2">
    <location>
        <begin position="381"/>
        <end position="399"/>
    </location>
</feature>
<proteinExistence type="predicted"/>
<feature type="transmembrane region" description="Helical" evidence="2">
    <location>
        <begin position="348"/>
        <end position="369"/>
    </location>
</feature>
<feature type="transmembrane region" description="Helical" evidence="2">
    <location>
        <begin position="319"/>
        <end position="336"/>
    </location>
</feature>
<evidence type="ECO:0000256" key="3">
    <source>
        <dbReference type="SAM" id="SignalP"/>
    </source>
</evidence>